<dbReference type="SUPFAM" id="SSF53649">
    <property type="entry name" value="Alkaline phosphatase-like"/>
    <property type="match status" value="1"/>
</dbReference>
<feature type="transmembrane region" description="Helical" evidence="2">
    <location>
        <begin position="57"/>
        <end position="77"/>
    </location>
</feature>
<keyword evidence="2" id="KW-0472">Membrane</keyword>
<reference evidence="3" key="1">
    <citation type="submission" date="2011-04" db="EMBL/GenBank/DDBJ databases">
        <title>Evolution of plant cell wall degrading machinery underlies the functional diversity of forest fungi.</title>
        <authorList>
            <consortium name="US DOE Joint Genome Institute (JGI-PGF)"/>
            <person name="Eastwood D.C."/>
            <person name="Floudas D."/>
            <person name="Binder M."/>
            <person name="Majcherczyk A."/>
            <person name="Schneider P."/>
            <person name="Aerts A."/>
            <person name="Asiegbu F.O."/>
            <person name="Baker S.E."/>
            <person name="Barry K."/>
            <person name="Bendiksby M."/>
            <person name="Blumentritt M."/>
            <person name="Coutinho P.M."/>
            <person name="Cullen D."/>
            <person name="Cullen D."/>
            <person name="Gathman A."/>
            <person name="Goodell B."/>
            <person name="Henrissat B."/>
            <person name="Ihrmark K."/>
            <person name="Kauserud H."/>
            <person name="Kohler A."/>
            <person name="LaButti K."/>
            <person name="Lapidus A."/>
            <person name="Lavin J.L."/>
            <person name="Lee Y.-H."/>
            <person name="Lindquist E."/>
            <person name="Lilly W."/>
            <person name="Lucas S."/>
            <person name="Morin E."/>
            <person name="Murat C."/>
            <person name="Oguiza J.A."/>
            <person name="Park J."/>
            <person name="Pisabarro A.G."/>
            <person name="Riley R."/>
            <person name="Rosling A."/>
            <person name="Salamov A."/>
            <person name="Schmidt O."/>
            <person name="Schmutz J."/>
            <person name="Skrede I."/>
            <person name="Stenlid J."/>
            <person name="Wiebenga A."/>
            <person name="Xie X."/>
            <person name="Kues U."/>
            <person name="Hibbett D.S."/>
            <person name="Hoffmeister D."/>
            <person name="Hogberg N."/>
            <person name="Martin F."/>
            <person name="Grigoriev I.V."/>
            <person name="Watkinson S.C."/>
        </authorList>
    </citation>
    <scope>NUCLEOTIDE SEQUENCE</scope>
    <source>
        <strain evidence="3">S7.9</strain>
    </source>
</reference>
<evidence type="ECO:0000256" key="2">
    <source>
        <dbReference type="SAM" id="Phobius"/>
    </source>
</evidence>
<evidence type="ECO:0000313" key="3">
    <source>
        <dbReference type="EMBL" id="EGO24070.1"/>
    </source>
</evidence>
<gene>
    <name evidence="3" type="ORF">SERLADRAFT_409226</name>
</gene>
<evidence type="ECO:0000256" key="1">
    <source>
        <dbReference type="SAM" id="MobiDB-lite"/>
    </source>
</evidence>
<dbReference type="PANTHER" id="PTHR10151">
    <property type="entry name" value="ECTONUCLEOTIDE PYROPHOSPHATASE/PHOSPHODIESTERASE"/>
    <property type="match status" value="1"/>
</dbReference>
<dbReference type="Gene3D" id="3.30.1360.180">
    <property type="match status" value="1"/>
</dbReference>
<dbReference type="AlphaFoldDB" id="F8NZU9"/>
<feature type="region of interest" description="Disordered" evidence="1">
    <location>
        <begin position="33"/>
        <end position="54"/>
    </location>
</feature>
<dbReference type="InterPro" id="IPR002591">
    <property type="entry name" value="Phosphodiest/P_Trfase"/>
</dbReference>
<protein>
    <recommendedName>
        <fullName evidence="4">Phosphodiest-domain-containing protein</fullName>
    </recommendedName>
</protein>
<dbReference type="Gene3D" id="3.40.720.10">
    <property type="entry name" value="Alkaline Phosphatase, subunit A"/>
    <property type="match status" value="1"/>
</dbReference>
<name>F8NZU9_SERL9</name>
<sequence>MSHPNTKKAKANSPATEDELVGLLEDANLPEYVQGQPCDLEDQDKPQPTRSSREKKYATIAGVLIALIFGGALAKVLSTLRAASPAPGADDTLYSNGTHEFKKTVLIVSIDGLRADYLDRGFTPHLLDISKKGLRAKYMKPIFPTLTFPNHWALMTGLYAESHGIIANNFWDPVIRSEFAYNRPEASWNSSWWFGEPMWETAEKSGAITANLMWPGPPVTTSGCSPTYYIPWRNLVPLQEKLDQIMTWIDFPLETRPQLIMAYDPSLDQAGHLTGPMSALTNKTLAEVDIFAKDLHNSLEERNLTDIVDIIFVSDHGMTDTSHPEWVYLDDILGEGYDLIEHSDGWPSAGLRFKPGTNESKYLDILLNEAGLNPGRFDVFTHETMPERYHFANHYRIAPIYVVPNMHYALTNRVEGESGVSKGNHGYDNDEPSMRAMFVAHGPFSHGAKSSLSSLSESVEAWDSTSDDHYIMKGFDNVQIYSLVMRLLGIENTASTNGTRSFWDPYFKF</sequence>
<dbReference type="EMBL" id="GL945435">
    <property type="protein sequence ID" value="EGO24070.1"/>
    <property type="molecule type" value="Genomic_DNA"/>
</dbReference>
<dbReference type="GO" id="GO:0017111">
    <property type="term" value="F:ribonucleoside triphosphate phosphatase activity"/>
    <property type="evidence" value="ECO:0007669"/>
    <property type="project" value="TreeGrafter"/>
</dbReference>
<dbReference type="KEGG" id="sla:SERLADRAFT_409226"/>
<proteinExistence type="predicted"/>
<evidence type="ECO:0008006" key="4">
    <source>
        <dbReference type="Google" id="ProtNLM"/>
    </source>
</evidence>
<feature type="compositionally biased region" description="Basic and acidic residues" evidence="1">
    <location>
        <begin position="43"/>
        <end position="54"/>
    </location>
</feature>
<dbReference type="GeneID" id="18812813"/>
<accession>F8NZU9</accession>
<keyword evidence="2" id="KW-0812">Transmembrane</keyword>
<dbReference type="HOGENOM" id="CLU_017594_4_2_1"/>
<dbReference type="GO" id="GO:0009141">
    <property type="term" value="P:nucleoside triphosphate metabolic process"/>
    <property type="evidence" value="ECO:0007669"/>
    <property type="project" value="TreeGrafter"/>
</dbReference>
<dbReference type="RefSeq" id="XP_007319832.1">
    <property type="nucleotide sequence ID" value="XM_007319770.1"/>
</dbReference>
<dbReference type="CDD" id="cd16018">
    <property type="entry name" value="Enpp"/>
    <property type="match status" value="1"/>
</dbReference>
<dbReference type="Pfam" id="PF01663">
    <property type="entry name" value="Phosphodiest"/>
    <property type="match status" value="1"/>
</dbReference>
<dbReference type="FunFam" id="3.30.1360.180:FF:000003">
    <property type="entry name" value="Type I phosphodiesterase/nucleotide pyrophosphatase family protein"/>
    <property type="match status" value="1"/>
</dbReference>
<keyword evidence="2" id="KW-1133">Transmembrane helix</keyword>
<dbReference type="Proteomes" id="UP000008064">
    <property type="component" value="Unassembled WGS sequence"/>
</dbReference>
<organism>
    <name type="scientific">Serpula lacrymans var. lacrymans (strain S7.9)</name>
    <name type="common">Dry rot fungus</name>
    <dbReference type="NCBI Taxonomy" id="578457"/>
    <lineage>
        <taxon>Eukaryota</taxon>
        <taxon>Fungi</taxon>
        <taxon>Dikarya</taxon>
        <taxon>Basidiomycota</taxon>
        <taxon>Agaricomycotina</taxon>
        <taxon>Agaricomycetes</taxon>
        <taxon>Agaricomycetidae</taxon>
        <taxon>Boletales</taxon>
        <taxon>Coniophorineae</taxon>
        <taxon>Serpulaceae</taxon>
        <taxon>Serpula</taxon>
    </lineage>
</organism>
<dbReference type="OrthoDB" id="415411at2759"/>
<dbReference type="GO" id="GO:0047429">
    <property type="term" value="F:nucleoside triphosphate diphosphatase activity"/>
    <property type="evidence" value="ECO:0007669"/>
    <property type="project" value="TreeGrafter"/>
</dbReference>
<dbReference type="InterPro" id="IPR017850">
    <property type="entry name" value="Alkaline_phosphatase_core_sf"/>
</dbReference>
<dbReference type="PANTHER" id="PTHR10151:SF120">
    <property type="entry name" value="BIS(5'-ADENOSYL)-TRIPHOSPHATASE"/>
    <property type="match status" value="1"/>
</dbReference>